<dbReference type="STRING" id="1219058.AOA14_17155"/>
<keyword evidence="2" id="KW-0378">Hydrolase</keyword>
<dbReference type="Gene3D" id="3.40.50.1820">
    <property type="entry name" value="alpha/beta hydrolase"/>
    <property type="match status" value="1"/>
</dbReference>
<organism evidence="2 3">
    <name type="scientific">Sphingopyxis terrae subsp. terrae NBRC 15098</name>
    <dbReference type="NCBI Taxonomy" id="1219058"/>
    <lineage>
        <taxon>Bacteria</taxon>
        <taxon>Pseudomonadati</taxon>
        <taxon>Pseudomonadota</taxon>
        <taxon>Alphaproteobacteria</taxon>
        <taxon>Sphingomonadales</taxon>
        <taxon>Sphingomonadaceae</taxon>
        <taxon>Sphingopyxis</taxon>
    </lineage>
</organism>
<reference evidence="3" key="1">
    <citation type="submission" date="2015-11" db="EMBL/GenBank/DDBJ databases">
        <title>Complete genome sequence of a polyethylene glycol-degrading strain Sphingopyxis terrae strain 203-1 (NBRC 15098).</title>
        <authorList>
            <person name="Yoshiyuki O."/>
            <person name="Shouta N."/>
            <person name="Nagata Y."/>
            <person name="Numata M."/>
            <person name="Tsuchikane K."/>
            <person name="Hosoyama A."/>
            <person name="Yamazoe A."/>
            <person name="Tsuda M."/>
            <person name="Fujita N."/>
            <person name="Kawai F."/>
        </authorList>
    </citation>
    <scope>NUCLEOTIDE SEQUENCE [LARGE SCALE GENOMIC DNA]</scope>
    <source>
        <strain evidence="3">203-1</strain>
    </source>
</reference>
<feature type="domain" description="Dienelactone hydrolase" evidence="1">
    <location>
        <begin position="59"/>
        <end position="288"/>
    </location>
</feature>
<evidence type="ECO:0000313" key="2">
    <source>
        <dbReference type="EMBL" id="AMU96331.1"/>
    </source>
</evidence>
<dbReference type="Proteomes" id="UP000076234">
    <property type="component" value="Chromosome"/>
</dbReference>
<name>A0A142W2T9_9SPHN</name>
<evidence type="ECO:0000313" key="3">
    <source>
        <dbReference type="Proteomes" id="UP000076234"/>
    </source>
</evidence>
<dbReference type="InterPro" id="IPR051049">
    <property type="entry name" value="Dienelactone_hydrolase-like"/>
</dbReference>
<evidence type="ECO:0000259" key="1">
    <source>
        <dbReference type="Pfam" id="PF01738"/>
    </source>
</evidence>
<dbReference type="InterPro" id="IPR002925">
    <property type="entry name" value="Dienelactn_hydro"/>
</dbReference>
<dbReference type="InterPro" id="IPR029058">
    <property type="entry name" value="AB_hydrolase_fold"/>
</dbReference>
<dbReference type="SUPFAM" id="SSF53474">
    <property type="entry name" value="alpha/beta-Hydrolases"/>
    <property type="match status" value="1"/>
</dbReference>
<sequence length="289" mass="31154">MCDEFTEADLDRAGLPVRRRDFGALMGVGAVAAMLPAAACAAGTIKGRDVTITTDDGTVDAYFVAPGEGKHPGVLMWPDIRGLRPAFRQMADRLAGAGYSVLCVNPFYRWAKAPVVYARHDFDDPGVRETLFGYLKQLNRALVQTDAKAHLAFLDAQAEVDTARGVGTAGYCMGGPMVIYTAALNPARVKAAASFHGASVATDKPESPHLLIPASDAGYLFAIADNDDAKDPEEKTRLNAVLLPRKQWHEVEVYKGAMHGWCPPDGRAYDEAAAEKAWGRMLELFKAAL</sequence>
<proteinExistence type="predicted"/>
<protein>
    <submittedName>
        <fullName evidence="2">Dienelactone hydrolase</fullName>
    </submittedName>
</protein>
<reference evidence="2 3" key="2">
    <citation type="journal article" date="2016" name="Genome Announc.">
        <title>Complete Genome Sequence of Sphingopyxis terrae Strain 203-1 (NBRC 111660), a Polyethylene Glycol Degrader.</title>
        <authorList>
            <person name="Ohtsubo Y."/>
            <person name="Nonoyama S."/>
            <person name="Nagata Y."/>
            <person name="Numata M."/>
            <person name="Tsuchikane K."/>
            <person name="Hosoyama A."/>
            <person name="Yamazoe A."/>
            <person name="Tsuda M."/>
            <person name="Fujita N."/>
            <person name="Kawai F."/>
        </authorList>
    </citation>
    <scope>NUCLEOTIDE SEQUENCE [LARGE SCALE GENOMIC DNA]</scope>
    <source>
        <strain evidence="2 3">203-1</strain>
    </source>
</reference>
<dbReference type="GO" id="GO:0016787">
    <property type="term" value="F:hydrolase activity"/>
    <property type="evidence" value="ECO:0007669"/>
    <property type="project" value="UniProtKB-KW"/>
</dbReference>
<dbReference type="AlphaFoldDB" id="A0A142W2T9"/>
<dbReference type="EMBL" id="CP013342">
    <property type="protein sequence ID" value="AMU96331.1"/>
    <property type="molecule type" value="Genomic_DNA"/>
</dbReference>
<dbReference type="PANTHER" id="PTHR46623">
    <property type="entry name" value="CARBOXYMETHYLENEBUTENOLIDASE-RELATED"/>
    <property type="match status" value="1"/>
</dbReference>
<gene>
    <name evidence="2" type="ORF">AOA14_17155</name>
</gene>
<dbReference type="RefSeq" id="WP_062902674.1">
    <property type="nucleotide sequence ID" value="NZ_CP013342.1"/>
</dbReference>
<dbReference type="Pfam" id="PF01738">
    <property type="entry name" value="DLH"/>
    <property type="match status" value="1"/>
</dbReference>
<dbReference type="PANTHER" id="PTHR46623:SF10">
    <property type="entry name" value="CARBOXYMETHYLENEBUTENOLIDASE HOMOLOG"/>
    <property type="match status" value="1"/>
</dbReference>
<accession>A0A142W2T9</accession>
<dbReference type="KEGG" id="ster:AOA14_17155"/>